<dbReference type="SUPFAM" id="SSF74784">
    <property type="entry name" value="Translin"/>
    <property type="match status" value="1"/>
</dbReference>
<dbReference type="STRING" id="1016849.A0A0D1YMD6"/>
<gene>
    <name evidence="8" type="ORF">PV11_05988</name>
</gene>
<evidence type="ECO:0000313" key="8">
    <source>
        <dbReference type="EMBL" id="KIV84012.1"/>
    </source>
</evidence>
<evidence type="ECO:0000256" key="4">
    <source>
        <dbReference type="ARBA" id="ARBA00022490"/>
    </source>
</evidence>
<evidence type="ECO:0000256" key="6">
    <source>
        <dbReference type="ARBA" id="ARBA00023125"/>
    </source>
</evidence>
<comment type="subcellular location">
    <subcellularLocation>
        <location evidence="2">Cytoplasm</location>
    </subcellularLocation>
    <subcellularLocation>
        <location evidence="1">Nucleus</location>
    </subcellularLocation>
</comment>
<evidence type="ECO:0000256" key="5">
    <source>
        <dbReference type="ARBA" id="ARBA00022884"/>
    </source>
</evidence>
<dbReference type="InterPro" id="IPR002848">
    <property type="entry name" value="Translin_fam"/>
</dbReference>
<comment type="similarity">
    <text evidence="3">Belongs to the translin family.</text>
</comment>
<protein>
    <recommendedName>
        <fullName evidence="10">Translin</fullName>
    </recommendedName>
</protein>
<dbReference type="PANTHER" id="PTHR10741">
    <property type="entry name" value="TRANSLIN AND TRANSLIN ASSOCIATED PROTEIN X"/>
    <property type="match status" value="1"/>
</dbReference>
<dbReference type="GO" id="GO:0043565">
    <property type="term" value="F:sequence-specific DNA binding"/>
    <property type="evidence" value="ECO:0007669"/>
    <property type="project" value="InterPro"/>
</dbReference>
<evidence type="ECO:0000256" key="7">
    <source>
        <dbReference type="ARBA" id="ARBA00023242"/>
    </source>
</evidence>
<dbReference type="HOGENOM" id="CLU_079179_0_0_1"/>
<dbReference type="GO" id="GO:0005634">
    <property type="term" value="C:nucleus"/>
    <property type="evidence" value="ECO:0007669"/>
    <property type="project" value="UniProtKB-SubCell"/>
</dbReference>
<dbReference type="InterPro" id="IPR033956">
    <property type="entry name" value="Translin"/>
</dbReference>
<dbReference type="Gene3D" id="1.20.58.200">
    <property type="entry name" value="Translin, domain 2"/>
    <property type="match status" value="1"/>
</dbReference>
<evidence type="ECO:0000256" key="2">
    <source>
        <dbReference type="ARBA" id="ARBA00004496"/>
    </source>
</evidence>
<dbReference type="Gene3D" id="1.20.58.190">
    <property type="entry name" value="Translin, domain 1"/>
    <property type="match status" value="1"/>
</dbReference>
<keyword evidence="7" id="KW-0539">Nucleus</keyword>
<dbReference type="GO" id="GO:0016070">
    <property type="term" value="P:RNA metabolic process"/>
    <property type="evidence" value="ECO:0007669"/>
    <property type="project" value="InterPro"/>
</dbReference>
<dbReference type="FunFam" id="1.20.58.200:FF:000002">
    <property type="entry name" value="Putative translin"/>
    <property type="match status" value="1"/>
</dbReference>
<dbReference type="GO" id="GO:0003723">
    <property type="term" value="F:RNA binding"/>
    <property type="evidence" value="ECO:0007669"/>
    <property type="project" value="UniProtKB-KW"/>
</dbReference>
<dbReference type="CDD" id="cd14819">
    <property type="entry name" value="Translin"/>
    <property type="match status" value="1"/>
</dbReference>
<dbReference type="InterPro" id="IPR016068">
    <property type="entry name" value="Translin_N"/>
</dbReference>
<evidence type="ECO:0000256" key="3">
    <source>
        <dbReference type="ARBA" id="ARBA00005902"/>
    </source>
</evidence>
<dbReference type="GO" id="GO:0005737">
    <property type="term" value="C:cytoplasm"/>
    <property type="evidence" value="ECO:0007669"/>
    <property type="project" value="UniProtKB-SubCell"/>
</dbReference>
<accession>A0A0D1YMD6</accession>
<dbReference type="InterPro" id="IPR036081">
    <property type="entry name" value="Translin_sf"/>
</dbReference>
<organism evidence="8 9">
    <name type="scientific">Exophiala sideris</name>
    <dbReference type="NCBI Taxonomy" id="1016849"/>
    <lineage>
        <taxon>Eukaryota</taxon>
        <taxon>Fungi</taxon>
        <taxon>Dikarya</taxon>
        <taxon>Ascomycota</taxon>
        <taxon>Pezizomycotina</taxon>
        <taxon>Eurotiomycetes</taxon>
        <taxon>Chaetothyriomycetidae</taxon>
        <taxon>Chaetothyriales</taxon>
        <taxon>Herpotrichiellaceae</taxon>
        <taxon>Exophiala</taxon>
    </lineage>
</organism>
<evidence type="ECO:0000256" key="1">
    <source>
        <dbReference type="ARBA" id="ARBA00004123"/>
    </source>
</evidence>
<name>A0A0D1YMD6_9EURO</name>
<dbReference type="AlphaFoldDB" id="A0A0D1YMD6"/>
<sequence>MSADTTMTTPAPASSTQNIDPAIFTSLQAKIDEESAIRDELKTFVETLSKQGRLTQSILSRIHNTPTTELEAAVLDPCNESLSQQAATVKELAQSASKFPFYKWNNIWQRDIQAVISSMQICDWLKSGKLLTLEEIGQRLNVPVNLKSEDAFHVTIEDYLLALTTTIEELARLAPNAVTLGDYSRPLQISKFIKDIHAGFQLLNLKNDNLRRRSDGIKYSVKKVEDVVYDLSLRGLIPKSPDTT</sequence>
<keyword evidence="4" id="KW-0963">Cytoplasm</keyword>
<dbReference type="Pfam" id="PF01997">
    <property type="entry name" value="Translin"/>
    <property type="match status" value="1"/>
</dbReference>
<keyword evidence="6" id="KW-0238">DNA-binding</keyword>
<evidence type="ECO:0000313" key="9">
    <source>
        <dbReference type="Proteomes" id="UP000053599"/>
    </source>
</evidence>
<dbReference type="EMBL" id="KN846952">
    <property type="protein sequence ID" value="KIV84012.1"/>
    <property type="molecule type" value="Genomic_DNA"/>
</dbReference>
<dbReference type="OrthoDB" id="829at2759"/>
<dbReference type="Proteomes" id="UP000053599">
    <property type="component" value="Unassembled WGS sequence"/>
</dbReference>
<evidence type="ECO:0008006" key="10">
    <source>
        <dbReference type="Google" id="ProtNLM"/>
    </source>
</evidence>
<proteinExistence type="inferred from homology"/>
<dbReference type="InterPro" id="IPR016069">
    <property type="entry name" value="Translin_C"/>
</dbReference>
<dbReference type="GO" id="GO:0003697">
    <property type="term" value="F:single-stranded DNA binding"/>
    <property type="evidence" value="ECO:0007669"/>
    <property type="project" value="InterPro"/>
</dbReference>
<reference evidence="8 9" key="1">
    <citation type="submission" date="2015-01" db="EMBL/GenBank/DDBJ databases">
        <title>The Genome Sequence of Exophiala sideris CBS121828.</title>
        <authorList>
            <consortium name="The Broad Institute Genomics Platform"/>
            <person name="Cuomo C."/>
            <person name="de Hoog S."/>
            <person name="Gorbushina A."/>
            <person name="Stielow B."/>
            <person name="Teixiera M."/>
            <person name="Abouelleil A."/>
            <person name="Chapman S.B."/>
            <person name="Priest M."/>
            <person name="Young S.K."/>
            <person name="Wortman J."/>
            <person name="Nusbaum C."/>
            <person name="Birren B."/>
        </authorList>
    </citation>
    <scope>NUCLEOTIDE SEQUENCE [LARGE SCALE GENOMIC DNA]</scope>
    <source>
        <strain evidence="8 9">CBS 121828</strain>
    </source>
</reference>
<keyword evidence="5" id="KW-0694">RNA-binding</keyword>